<evidence type="ECO:0000313" key="4">
    <source>
        <dbReference type="EMBL" id="MDV7266393.1"/>
    </source>
</evidence>
<dbReference type="PANTHER" id="PTHR42760">
    <property type="entry name" value="SHORT-CHAIN DEHYDROGENASES/REDUCTASES FAMILY MEMBER"/>
    <property type="match status" value="1"/>
</dbReference>
<dbReference type="PRINTS" id="PR00081">
    <property type="entry name" value="GDHRDH"/>
</dbReference>
<evidence type="ECO:0000313" key="5">
    <source>
        <dbReference type="Proteomes" id="UP001185863"/>
    </source>
</evidence>
<protein>
    <submittedName>
        <fullName evidence="4">SDR family oxidoreductase</fullName>
    </submittedName>
</protein>
<dbReference type="AlphaFoldDB" id="A0AAE5A7Q8"/>
<dbReference type="EMBL" id="JAWLUP010000047">
    <property type="protein sequence ID" value="MDV7266393.1"/>
    <property type="molecule type" value="Genomic_DNA"/>
</dbReference>
<dbReference type="Pfam" id="PF13561">
    <property type="entry name" value="adh_short_C2"/>
    <property type="match status" value="1"/>
</dbReference>
<dbReference type="Proteomes" id="UP001185863">
    <property type="component" value="Unassembled WGS sequence"/>
</dbReference>
<comment type="caution">
    <text evidence="4">The sequence shown here is derived from an EMBL/GenBank/DDBJ whole genome shotgun (WGS) entry which is preliminary data.</text>
</comment>
<reference evidence="4" key="1">
    <citation type="submission" date="2023-10" db="EMBL/GenBank/DDBJ databases">
        <title>Development of a sustainable strategy for remediation of hydrocarbon-contaminated territories based on the waste exchange concept.</title>
        <authorList>
            <person name="Krivoruchko A."/>
        </authorList>
    </citation>
    <scope>NUCLEOTIDE SEQUENCE</scope>
    <source>
        <strain evidence="4">IEGM 68</strain>
    </source>
</reference>
<comment type="similarity">
    <text evidence="1">Belongs to the short-chain dehydrogenases/reductases (SDR) family.</text>
</comment>
<gene>
    <name evidence="4" type="ORF">R4315_17840</name>
</gene>
<dbReference type="GO" id="GO:0016616">
    <property type="term" value="F:oxidoreductase activity, acting on the CH-OH group of donors, NAD or NADP as acceptor"/>
    <property type="evidence" value="ECO:0007669"/>
    <property type="project" value="TreeGrafter"/>
</dbReference>
<dbReference type="InterPro" id="IPR036291">
    <property type="entry name" value="NAD(P)-bd_dom_sf"/>
</dbReference>
<dbReference type="SUPFAM" id="SSF51735">
    <property type="entry name" value="NAD(P)-binding Rossmann-fold domains"/>
    <property type="match status" value="1"/>
</dbReference>
<dbReference type="GO" id="GO:0030497">
    <property type="term" value="P:fatty acid elongation"/>
    <property type="evidence" value="ECO:0007669"/>
    <property type="project" value="TreeGrafter"/>
</dbReference>
<dbReference type="FunFam" id="3.40.50.720:FF:000173">
    <property type="entry name" value="3-oxoacyl-[acyl-carrier protein] reductase"/>
    <property type="match status" value="1"/>
</dbReference>
<organism evidence="4 5">
    <name type="scientific">Rhodococcus oxybenzonivorans</name>
    <dbReference type="NCBI Taxonomy" id="1990687"/>
    <lineage>
        <taxon>Bacteria</taxon>
        <taxon>Bacillati</taxon>
        <taxon>Actinomycetota</taxon>
        <taxon>Actinomycetes</taxon>
        <taxon>Mycobacteriales</taxon>
        <taxon>Nocardiaceae</taxon>
        <taxon>Rhodococcus</taxon>
    </lineage>
</organism>
<sequence length="246" mass="25252">MDSVAVVTGGGRGLGAAIAHQLHDRGYRVAVADIDSGAAKETAAKLDPGGDTAIGVELDVRKRESFEAVRDRVIQEWGGIDVLVNNAGRSQTGSLMDIAPEEFSDIVEINLNGAFLGCQVFGSYFAEKRYGRIINIASLAGQNGGTATGAHYAAAKGGVGTLTKVFARELAPSGVTVNAVSPGPLDLPVVRETVPADKLAAILTTIPVGTLGSPDFIAETVALLASPTAASVTGACWDVNGGLYMR</sequence>
<evidence type="ECO:0000256" key="2">
    <source>
        <dbReference type="ARBA" id="ARBA00023002"/>
    </source>
</evidence>
<dbReference type="RefSeq" id="WP_317743828.1">
    <property type="nucleotide sequence ID" value="NZ_JAWLUP010000047.1"/>
</dbReference>
<feature type="domain" description="Ketoreductase" evidence="3">
    <location>
        <begin position="3"/>
        <end position="183"/>
    </location>
</feature>
<proteinExistence type="inferred from homology"/>
<evidence type="ECO:0000256" key="1">
    <source>
        <dbReference type="ARBA" id="ARBA00006484"/>
    </source>
</evidence>
<dbReference type="InterPro" id="IPR057326">
    <property type="entry name" value="KR_dom"/>
</dbReference>
<dbReference type="SMART" id="SM00822">
    <property type="entry name" value="PKS_KR"/>
    <property type="match status" value="1"/>
</dbReference>
<name>A0AAE5A7Q8_9NOCA</name>
<dbReference type="PRINTS" id="PR00080">
    <property type="entry name" value="SDRFAMILY"/>
</dbReference>
<dbReference type="InterPro" id="IPR020904">
    <property type="entry name" value="Sc_DH/Rdtase_CS"/>
</dbReference>
<dbReference type="PANTHER" id="PTHR42760:SF135">
    <property type="entry name" value="BLL7886 PROTEIN"/>
    <property type="match status" value="1"/>
</dbReference>
<dbReference type="PROSITE" id="PS00061">
    <property type="entry name" value="ADH_SHORT"/>
    <property type="match status" value="1"/>
</dbReference>
<keyword evidence="2" id="KW-0560">Oxidoreductase</keyword>
<accession>A0AAE5A7Q8</accession>
<evidence type="ECO:0000259" key="3">
    <source>
        <dbReference type="SMART" id="SM00822"/>
    </source>
</evidence>
<dbReference type="Gene3D" id="3.40.50.720">
    <property type="entry name" value="NAD(P)-binding Rossmann-like Domain"/>
    <property type="match status" value="1"/>
</dbReference>
<dbReference type="InterPro" id="IPR002347">
    <property type="entry name" value="SDR_fam"/>
</dbReference>